<evidence type="ECO:0000256" key="2">
    <source>
        <dbReference type="SAM" id="Phobius"/>
    </source>
</evidence>
<proteinExistence type="predicted"/>
<name>A0A897MLE9_9EURY</name>
<evidence type="ECO:0000313" key="5">
    <source>
        <dbReference type="Proteomes" id="UP000663586"/>
    </source>
</evidence>
<keyword evidence="2" id="KW-0812">Transmembrane</keyword>
<keyword evidence="2" id="KW-0472">Membrane</keyword>
<accession>A0A897MLE9</accession>
<gene>
    <name evidence="4" type="ORF">AArcS_1800</name>
</gene>
<feature type="transmembrane region" description="Helical" evidence="2">
    <location>
        <begin position="389"/>
        <end position="410"/>
    </location>
</feature>
<dbReference type="Pfam" id="PF07705">
    <property type="entry name" value="CARDB"/>
    <property type="match status" value="1"/>
</dbReference>
<dbReference type="RefSeq" id="WP_238477077.1">
    <property type="nucleotide sequence ID" value="NZ_CP064786.1"/>
</dbReference>
<protein>
    <submittedName>
        <fullName evidence="4">Putative S-layer protein, contains OB-fold domain</fullName>
    </submittedName>
</protein>
<feature type="compositionally biased region" description="Low complexity" evidence="1">
    <location>
        <begin position="377"/>
        <end position="386"/>
    </location>
</feature>
<evidence type="ECO:0000313" key="4">
    <source>
        <dbReference type="EMBL" id="QSG03010.1"/>
    </source>
</evidence>
<feature type="compositionally biased region" description="Low complexity" evidence="1">
    <location>
        <begin position="352"/>
        <end position="369"/>
    </location>
</feature>
<keyword evidence="2" id="KW-1133">Transmembrane helix</keyword>
<dbReference type="InterPro" id="IPR013783">
    <property type="entry name" value="Ig-like_fold"/>
</dbReference>
<dbReference type="EMBL" id="CP064786">
    <property type="protein sequence ID" value="QSG03010.1"/>
    <property type="molecule type" value="Genomic_DNA"/>
</dbReference>
<keyword evidence="5" id="KW-1185">Reference proteome</keyword>
<dbReference type="AlphaFoldDB" id="A0A897MLE9"/>
<dbReference type="GeneID" id="70685176"/>
<feature type="domain" description="CARDB" evidence="3">
    <location>
        <begin position="256"/>
        <end position="334"/>
    </location>
</feature>
<reference evidence="4" key="1">
    <citation type="submission" date="2020-11" db="EMBL/GenBank/DDBJ databases">
        <title>Carbohydrate-dependent, anaerobic sulfur respiration: A novel catabolism in halophilic archaea.</title>
        <authorList>
            <person name="Sorokin D.Y."/>
            <person name="Messina E."/>
            <person name="Smedile F."/>
            <person name="La Cono V."/>
            <person name="Hallsworth J.E."/>
            <person name="Yakimov M.M."/>
        </authorList>
    </citation>
    <scope>NUCLEOTIDE SEQUENCE</scope>
    <source>
        <strain evidence="4">AArc-S</strain>
    </source>
</reference>
<dbReference type="InterPro" id="IPR011635">
    <property type="entry name" value="CARDB"/>
</dbReference>
<sequence length="415" mass="44479">MDRNEREMDTNTFQGLRTALIVLVCIACVTALAPPATAGTTGDDADDDTYVVTQGDEEFEITPVGDGTQTAEEFYDYRTPETHDYPDYLYSSYGTTEYQKDDASILMLHEGSDGLSLVLVHDKVDGDTRGGSLTMQIDGLPEDGEWVVEDDAYSESHYGGPLDTFDHDDTSSRITWIWTEGRTDGGAFNGGLDDGDWEITIEPYFNEEADYRYEDPEGYDGQLDDWKLISGAGDSHTSTSLPSLDEPITITPGGVPELSVSSLTAFPSTAEPGETVEISTTVTNVGNADGEFEVEFTGEDELIDTETVSLEAGESTQLTTEVTFEEPGSYELGVEGTTTSVQVLEEPSNGVGSENGTDTNGNETTVNGNHSEGNGDETGTQGQTGDDGLHGFGVLTGIVALAALIGISYARRNQL</sequence>
<feature type="region of interest" description="Disordered" evidence="1">
    <location>
        <begin position="346"/>
        <end position="386"/>
    </location>
</feature>
<evidence type="ECO:0000256" key="1">
    <source>
        <dbReference type="SAM" id="MobiDB-lite"/>
    </source>
</evidence>
<dbReference type="KEGG" id="hara:AArcS_1800"/>
<dbReference type="Gene3D" id="2.60.40.10">
    <property type="entry name" value="Immunoglobulins"/>
    <property type="match status" value="1"/>
</dbReference>
<dbReference type="Proteomes" id="UP000663586">
    <property type="component" value="Chromosome"/>
</dbReference>
<evidence type="ECO:0000259" key="3">
    <source>
        <dbReference type="Pfam" id="PF07705"/>
    </source>
</evidence>
<organism evidence="4 5">
    <name type="scientific">Natranaeroarchaeum sulfidigenes</name>
    <dbReference type="NCBI Taxonomy" id="2784880"/>
    <lineage>
        <taxon>Archaea</taxon>
        <taxon>Methanobacteriati</taxon>
        <taxon>Methanobacteriota</taxon>
        <taxon>Stenosarchaea group</taxon>
        <taxon>Halobacteria</taxon>
        <taxon>Halobacteriales</taxon>
        <taxon>Natronoarchaeaceae</taxon>
        <taxon>Natranaeroarchaeum</taxon>
    </lineage>
</organism>